<keyword evidence="3" id="KW-0732">Signal</keyword>
<dbReference type="PANTHER" id="PTHR43248:SF25">
    <property type="entry name" value="AB HYDROLASE-1 DOMAIN-CONTAINING PROTEIN-RELATED"/>
    <property type="match status" value="1"/>
</dbReference>
<feature type="chain" id="PRO_5029910962" evidence="3">
    <location>
        <begin position="26"/>
        <end position="521"/>
    </location>
</feature>
<evidence type="ECO:0000256" key="1">
    <source>
        <dbReference type="ARBA" id="ARBA00010088"/>
    </source>
</evidence>
<evidence type="ECO:0000259" key="5">
    <source>
        <dbReference type="Pfam" id="PF08386"/>
    </source>
</evidence>
<accession>A0A7K0K3C2</accession>
<comment type="similarity">
    <text evidence="1">Belongs to the peptidase S33 family.</text>
</comment>
<dbReference type="Pfam" id="PF00561">
    <property type="entry name" value="Abhydrolase_1"/>
    <property type="match status" value="1"/>
</dbReference>
<dbReference type="EMBL" id="VUMY01000011">
    <property type="protein sequence ID" value="MST49982.1"/>
    <property type="molecule type" value="Genomic_DNA"/>
</dbReference>
<dbReference type="PROSITE" id="PS51257">
    <property type="entry name" value="PROKAR_LIPOPROTEIN"/>
    <property type="match status" value="1"/>
</dbReference>
<dbReference type="AlphaFoldDB" id="A0A7K0K3C2"/>
<proteinExistence type="inferred from homology"/>
<keyword evidence="2 6" id="KW-0378">Hydrolase</keyword>
<dbReference type="RefSeq" id="WP_154545168.1">
    <property type="nucleotide sequence ID" value="NZ_VUMY01000011.1"/>
</dbReference>
<evidence type="ECO:0000256" key="3">
    <source>
        <dbReference type="SAM" id="SignalP"/>
    </source>
</evidence>
<comment type="caution">
    <text evidence="6">The sequence shown here is derived from an EMBL/GenBank/DDBJ whole genome shotgun (WGS) entry which is preliminary data.</text>
</comment>
<dbReference type="Pfam" id="PF08386">
    <property type="entry name" value="Abhydrolase_4"/>
    <property type="match status" value="1"/>
</dbReference>
<dbReference type="InterPro" id="IPR051601">
    <property type="entry name" value="Serine_prot/Carboxylest_S33"/>
</dbReference>
<dbReference type="GO" id="GO:0016787">
    <property type="term" value="F:hydrolase activity"/>
    <property type="evidence" value="ECO:0007669"/>
    <property type="project" value="UniProtKB-KW"/>
</dbReference>
<dbReference type="InterPro" id="IPR013595">
    <property type="entry name" value="Pept_S33_TAP-like_C"/>
</dbReference>
<reference evidence="6 7" key="1">
    <citation type="submission" date="2019-08" db="EMBL/GenBank/DDBJ databases">
        <title>In-depth cultivation of the pig gut microbiome towards novel bacterial diversity and tailored functional studies.</title>
        <authorList>
            <person name="Wylensek D."/>
            <person name="Hitch T.C.A."/>
            <person name="Clavel T."/>
        </authorList>
    </citation>
    <scope>NUCLEOTIDE SEQUENCE [LARGE SCALE GENOMIC DNA]</scope>
    <source>
        <strain evidence="6 7">RF-GAM-744-WT-7</strain>
    </source>
</reference>
<dbReference type="PANTHER" id="PTHR43248">
    <property type="entry name" value="2-SUCCINYL-6-HYDROXY-2,4-CYCLOHEXADIENE-1-CARBOXYLATE SYNTHASE"/>
    <property type="match status" value="1"/>
</dbReference>
<evidence type="ECO:0000313" key="6">
    <source>
        <dbReference type="EMBL" id="MST49982.1"/>
    </source>
</evidence>
<dbReference type="SUPFAM" id="SSF53474">
    <property type="entry name" value="alpha/beta-Hydrolases"/>
    <property type="match status" value="1"/>
</dbReference>
<name>A0A7K0K3C2_9ACTO</name>
<evidence type="ECO:0000313" key="7">
    <source>
        <dbReference type="Proteomes" id="UP000442535"/>
    </source>
</evidence>
<feature type="domain" description="Peptidase S33 tripeptidyl aminopeptidase-like C-terminal" evidence="5">
    <location>
        <begin position="414"/>
        <end position="510"/>
    </location>
</feature>
<dbReference type="Gene3D" id="3.40.50.1820">
    <property type="entry name" value="alpha/beta hydrolase"/>
    <property type="match status" value="1"/>
</dbReference>
<dbReference type="InterPro" id="IPR029058">
    <property type="entry name" value="AB_hydrolase_fold"/>
</dbReference>
<feature type="domain" description="AB hydrolase-1" evidence="4">
    <location>
        <begin position="100"/>
        <end position="283"/>
    </location>
</feature>
<protein>
    <submittedName>
        <fullName evidence="6">Alpha/beta hydrolase</fullName>
    </submittedName>
</protein>
<dbReference type="Proteomes" id="UP000442535">
    <property type="component" value="Unassembled WGS sequence"/>
</dbReference>
<feature type="signal peptide" evidence="3">
    <location>
        <begin position="1"/>
        <end position="25"/>
    </location>
</feature>
<dbReference type="InterPro" id="IPR000073">
    <property type="entry name" value="AB_hydrolase_1"/>
</dbReference>
<evidence type="ECO:0000259" key="4">
    <source>
        <dbReference type="Pfam" id="PF00561"/>
    </source>
</evidence>
<gene>
    <name evidence="6" type="ORF">FYJ63_07005</name>
</gene>
<keyword evidence="7" id="KW-1185">Reference proteome</keyword>
<organism evidence="6 7">
    <name type="scientific">Mobiluncus porci</name>
    <dbReference type="NCBI Taxonomy" id="2652278"/>
    <lineage>
        <taxon>Bacteria</taxon>
        <taxon>Bacillati</taxon>
        <taxon>Actinomycetota</taxon>
        <taxon>Actinomycetes</taxon>
        <taxon>Actinomycetales</taxon>
        <taxon>Actinomycetaceae</taxon>
        <taxon>Mobiluncus</taxon>
    </lineage>
</organism>
<evidence type="ECO:0000256" key="2">
    <source>
        <dbReference type="ARBA" id="ARBA00022801"/>
    </source>
</evidence>
<sequence length="521" mass="56289">MKRVTKGLVLAVGAVGALALSSCVAPEPKVTPTKVASPTQTITQPALEEFYSQKLQWKGCGGEFDCAKLEVPLDYENPTAGTAKIAMKRLKTTSEHKLGTLVMNPGGPGGSGVDAMKPENAPYFFSARVRENYDVLSFDPRGVQNSEPKIVCRTDAEREKDNATYYDMDTPEGRERGMADAKRLGEQCLTNSPEMTRFASTANVARDLDIMRAALGDNRLNYLGYSYGTYLGAIYADMFPARVGRFVLDGVLDPAADINEVAATQAKGFEEALREFSKQCQERHADDCPLSGGTESGLAQIRTLLDSLIAAPLPARDGRELTASLGFTGIIGNLYNQASWWQVLMPALSSAIENGDGTALLQSADYYNSRESDGTYSDNSADAFMVINGLDYTSVGDLAMWEAQAAQMEKECPTVGKFFAYSSLGADQWPVPADTEAKREVNPKLDGDILLIGTTGDPATPYSMAQNVRSYMSHSKLLTVQGWNHTSYNSQAPSCVLNITDTYLLTGKIAPDEGGAFCKVS</sequence>